<gene>
    <name evidence="2" type="ORF">CTEN210_15320</name>
</gene>
<organism evidence="2 3">
    <name type="scientific">Chaetoceros tenuissimus</name>
    <dbReference type="NCBI Taxonomy" id="426638"/>
    <lineage>
        <taxon>Eukaryota</taxon>
        <taxon>Sar</taxon>
        <taxon>Stramenopiles</taxon>
        <taxon>Ochrophyta</taxon>
        <taxon>Bacillariophyta</taxon>
        <taxon>Coscinodiscophyceae</taxon>
        <taxon>Chaetocerotophycidae</taxon>
        <taxon>Chaetocerotales</taxon>
        <taxon>Chaetocerotaceae</taxon>
        <taxon>Chaetoceros</taxon>
    </lineage>
</organism>
<keyword evidence="1" id="KW-1133">Transmembrane helix</keyword>
<dbReference type="Proteomes" id="UP001054902">
    <property type="component" value="Unassembled WGS sequence"/>
</dbReference>
<accession>A0AAD3DA37</accession>
<keyword evidence="3" id="KW-1185">Reference proteome</keyword>
<name>A0AAD3DA37_9STRA</name>
<keyword evidence="1" id="KW-0472">Membrane</keyword>
<reference evidence="2 3" key="1">
    <citation type="journal article" date="2021" name="Sci. Rep.">
        <title>The genome of the diatom Chaetoceros tenuissimus carries an ancient integrated fragment of an extant virus.</title>
        <authorList>
            <person name="Hongo Y."/>
            <person name="Kimura K."/>
            <person name="Takaki Y."/>
            <person name="Yoshida Y."/>
            <person name="Baba S."/>
            <person name="Kobayashi G."/>
            <person name="Nagasaki K."/>
            <person name="Hano T."/>
            <person name="Tomaru Y."/>
        </authorList>
    </citation>
    <scope>NUCLEOTIDE SEQUENCE [LARGE SCALE GENOMIC DNA]</scope>
    <source>
        <strain evidence="2 3">NIES-3715</strain>
    </source>
</reference>
<comment type="caution">
    <text evidence="2">The sequence shown here is derived from an EMBL/GenBank/DDBJ whole genome shotgun (WGS) entry which is preliminary data.</text>
</comment>
<dbReference type="AlphaFoldDB" id="A0AAD3DA37"/>
<proteinExistence type="predicted"/>
<sequence>MKNELFEEDQTGLSDNQNRLLYLIDLHTKKASNRDEKDLWIRKQALSVLVYEGVIADLFDYDYAPTSILIENKRVWCNISQEGQSDIEFLREEELINALLLSSKSYKPGVCYQISEKGKELVRYISRREKEAVDLFAHKEGTRELLKPFWDGESYWLRGTSDYMKKSSVTETEAVSYVSSAYIPQCLRYGGRPTMSNAHKAHSSGFGAADTIRDGELDEIITLNSVSLIVAEYIPFGSNQIVQLNNTIGSNERVQGGFISSILDDRSCETNVEMTPELTSVAILDYTLTNHINFEAEIRFPEDPGVVQVETFGVSLNAEGTCFYGMQIEAVMDKIKDRISLDHLSRVLVDVQQDSSKIVNCVISERQRNLLNQIFCGDMLNRNKINLIVANEISPHLTAEEYMDKGEFENELKQIIGDTKAAYDISERDTLIFGSHGLLLCGPHARAHEPILCAYIQFITLDIFMQNYFSRLWILKEDIDRLESTIDSIRVIPSALANARTEMAILRKDIISLEEILGYVMEALHIMEIPPEPQEQSGRSLYQRLEIHSMRSQLVRRSKDVSKNLEGSKHYLNILQTQIDTTFEVKMEELNATLESNGKSLDSIQASNRENNSTLAAFKVLFSGIFTFSILDRITGDWTVMDTEWMEIFVNDVIRNSYLLWFWISIACWMVMSVLVGYITTTISWYNHGESVLSMDVKEKIRSEKIRIMMGMKKNIIEERSYEQQREIVSITYEELNPKLWGGIVPRVTLSFDEKNQYMMKVVIRYDCRKARKNERFTIDEVKTKIIADLRHQQVFFGDNEVESEVVKYKHKEE</sequence>
<dbReference type="EMBL" id="BLLK01000062">
    <property type="protein sequence ID" value="GFH58844.1"/>
    <property type="molecule type" value="Genomic_DNA"/>
</dbReference>
<keyword evidence="1" id="KW-0812">Transmembrane</keyword>
<evidence type="ECO:0000313" key="2">
    <source>
        <dbReference type="EMBL" id="GFH58844.1"/>
    </source>
</evidence>
<feature type="transmembrane region" description="Helical" evidence="1">
    <location>
        <begin position="658"/>
        <end position="679"/>
    </location>
</feature>
<evidence type="ECO:0000256" key="1">
    <source>
        <dbReference type="SAM" id="Phobius"/>
    </source>
</evidence>
<protein>
    <submittedName>
        <fullName evidence="2">Uncharacterized protein</fullName>
    </submittedName>
</protein>
<evidence type="ECO:0000313" key="3">
    <source>
        <dbReference type="Proteomes" id="UP001054902"/>
    </source>
</evidence>